<gene>
    <name evidence="11" type="ORF">DNH61_09605</name>
</gene>
<accession>A0A2W1LB75</accession>
<dbReference type="GO" id="GO:0008137">
    <property type="term" value="F:NADH dehydrogenase (ubiquinone) activity"/>
    <property type="evidence" value="ECO:0007669"/>
    <property type="project" value="InterPro"/>
</dbReference>
<feature type="transmembrane region" description="Helical" evidence="9">
    <location>
        <begin position="402"/>
        <end position="425"/>
    </location>
</feature>
<keyword evidence="12" id="KW-1185">Reference proteome</keyword>
<dbReference type="PRINTS" id="PR01437">
    <property type="entry name" value="NUOXDRDTASE4"/>
</dbReference>
<comment type="subcellular location">
    <subcellularLocation>
        <location evidence="1">Cell membrane</location>
        <topology evidence="1">Multi-pass membrane protein</topology>
    </subcellularLocation>
    <subcellularLocation>
        <location evidence="8">Membrane</location>
        <topology evidence="8">Multi-pass membrane protein</topology>
    </subcellularLocation>
</comment>
<keyword evidence="5 8" id="KW-0812">Transmembrane</keyword>
<evidence type="ECO:0000256" key="9">
    <source>
        <dbReference type="SAM" id="Phobius"/>
    </source>
</evidence>
<dbReference type="GO" id="GO:0005886">
    <property type="term" value="C:plasma membrane"/>
    <property type="evidence" value="ECO:0007669"/>
    <property type="project" value="UniProtKB-SubCell"/>
</dbReference>
<comment type="caution">
    <text evidence="11">The sequence shown here is derived from an EMBL/GenBank/DDBJ whole genome shotgun (WGS) entry which is preliminary data.</text>
</comment>
<evidence type="ECO:0000256" key="4">
    <source>
        <dbReference type="ARBA" id="ARBA00022475"/>
    </source>
</evidence>
<evidence type="ECO:0000256" key="3">
    <source>
        <dbReference type="ARBA" id="ARBA00022449"/>
    </source>
</evidence>
<dbReference type="OrthoDB" id="9811718at2"/>
<feature type="transmembrane region" description="Helical" evidence="9">
    <location>
        <begin position="131"/>
        <end position="150"/>
    </location>
</feature>
<keyword evidence="6 9" id="KW-1133">Transmembrane helix</keyword>
<comment type="similarity">
    <text evidence="2">Belongs to the CPA3 antiporters (TC 2.A.63) subunit D family.</text>
</comment>
<dbReference type="InterPro" id="IPR001750">
    <property type="entry name" value="ND/Mrp_TM"/>
</dbReference>
<dbReference type="Pfam" id="PF00361">
    <property type="entry name" value="Proton_antipo_M"/>
    <property type="match status" value="1"/>
</dbReference>
<dbReference type="NCBIfam" id="NF009306">
    <property type="entry name" value="PRK12663.1"/>
    <property type="match status" value="1"/>
</dbReference>
<dbReference type="PANTHER" id="PTHR42703">
    <property type="entry name" value="NADH DEHYDROGENASE"/>
    <property type="match status" value="1"/>
</dbReference>
<dbReference type="GO" id="GO:0015297">
    <property type="term" value="F:antiporter activity"/>
    <property type="evidence" value="ECO:0007669"/>
    <property type="project" value="UniProtKB-KW"/>
</dbReference>
<feature type="domain" description="NADH:quinone oxidoreductase/Mrp antiporter transmembrane" evidence="10">
    <location>
        <begin position="128"/>
        <end position="416"/>
    </location>
</feature>
<feature type="transmembrane region" description="Helical" evidence="9">
    <location>
        <begin position="299"/>
        <end position="321"/>
    </location>
</feature>
<evidence type="ECO:0000313" key="12">
    <source>
        <dbReference type="Proteomes" id="UP000249522"/>
    </source>
</evidence>
<feature type="transmembrane region" description="Helical" evidence="9">
    <location>
        <begin position="107"/>
        <end position="125"/>
    </location>
</feature>
<evidence type="ECO:0000313" key="11">
    <source>
        <dbReference type="EMBL" id="PZD96153.1"/>
    </source>
</evidence>
<feature type="transmembrane region" description="Helical" evidence="9">
    <location>
        <begin position="268"/>
        <end position="292"/>
    </location>
</feature>
<dbReference type="InterPro" id="IPR050586">
    <property type="entry name" value="CPA3_Na-H_Antiporter_D"/>
</dbReference>
<evidence type="ECO:0000256" key="5">
    <source>
        <dbReference type="ARBA" id="ARBA00022692"/>
    </source>
</evidence>
<dbReference type="RefSeq" id="WP_111146441.1">
    <property type="nucleotide sequence ID" value="NZ_QKRB01000042.1"/>
</dbReference>
<feature type="transmembrane region" description="Helical" evidence="9">
    <location>
        <begin position="6"/>
        <end position="24"/>
    </location>
</feature>
<evidence type="ECO:0000259" key="10">
    <source>
        <dbReference type="Pfam" id="PF00361"/>
    </source>
</evidence>
<evidence type="ECO:0000256" key="8">
    <source>
        <dbReference type="RuleBase" id="RU000320"/>
    </source>
</evidence>
<evidence type="ECO:0000256" key="2">
    <source>
        <dbReference type="ARBA" id="ARBA00005346"/>
    </source>
</evidence>
<protein>
    <submittedName>
        <fullName evidence="11">Na+/H+ antiporter subunit D</fullName>
    </submittedName>
</protein>
<keyword evidence="3" id="KW-0050">Antiport</keyword>
<dbReference type="PANTHER" id="PTHR42703:SF1">
    <property type="entry name" value="NA(+)_H(+) ANTIPORTER SUBUNIT D1"/>
    <property type="match status" value="1"/>
</dbReference>
<feature type="transmembrane region" description="Helical" evidence="9">
    <location>
        <begin position="162"/>
        <end position="184"/>
    </location>
</feature>
<dbReference type="InterPro" id="IPR003918">
    <property type="entry name" value="NADH_UbQ_OxRdtase"/>
</dbReference>
<feature type="transmembrane region" description="Helical" evidence="9">
    <location>
        <begin position="31"/>
        <end position="48"/>
    </location>
</feature>
<feature type="transmembrane region" description="Helical" evidence="9">
    <location>
        <begin position="367"/>
        <end position="390"/>
    </location>
</feature>
<dbReference type="NCBIfam" id="NF005818">
    <property type="entry name" value="PRK07691.1"/>
    <property type="match status" value="1"/>
</dbReference>
<proteinExistence type="inferred from homology"/>
<dbReference type="GO" id="GO:0042773">
    <property type="term" value="P:ATP synthesis coupled electron transport"/>
    <property type="evidence" value="ECO:0007669"/>
    <property type="project" value="InterPro"/>
</dbReference>
<feature type="transmembrane region" description="Helical" evidence="9">
    <location>
        <begin position="68"/>
        <end position="95"/>
    </location>
</feature>
<feature type="transmembrane region" description="Helical" evidence="9">
    <location>
        <begin position="204"/>
        <end position="228"/>
    </location>
</feature>
<feature type="transmembrane region" description="Helical" evidence="9">
    <location>
        <begin position="237"/>
        <end position="256"/>
    </location>
</feature>
<dbReference type="AlphaFoldDB" id="A0A2W1LB75"/>
<keyword evidence="7 9" id="KW-0472">Membrane</keyword>
<organism evidence="11 12">
    <name type="scientific">Paenibacillus sambharensis</name>
    <dbReference type="NCBI Taxonomy" id="1803190"/>
    <lineage>
        <taxon>Bacteria</taxon>
        <taxon>Bacillati</taxon>
        <taxon>Bacillota</taxon>
        <taxon>Bacilli</taxon>
        <taxon>Bacillales</taxon>
        <taxon>Paenibacillaceae</taxon>
        <taxon>Paenibacillus</taxon>
    </lineage>
</organism>
<sequence>MNNLLIMPLLVPLVTAVVLIFFNRQIRLQKWISGLSALANVGVAGYLVHVVRQEGIQTLNMGGWAAPYGIVFVADMFAALLVLTTTIVSAACLYYAFGSIGKEREKFYFYPFFQFLIVGVIGSFLTGDIFNLFVCFEVMLISSYALIVLGGTKKQLRESLKYILINIISSALFVASVAYLYAVVGTLNMAHLSVRVAEAGQGGVLTTISVLFLIVFGLKAGLFLYFWLPGSYKVPPAAITAVFGGLLTKVGLYAIIRTFTLIFYHDPYITHTLIGWLAAATMLLGVIGAIAYWDIHRILIYNIVAAVGFIAFGLAAANQAALEGAIYYLVHDMIVKALLFLLGGTIIAYTGTATIKEMGGLMRTRPVLGWMFFIAAMALVGVPPLSGFIGKLLIVEGGLQAGFYWITGIGLLTSLLILYSMMRIFMNVFWGVPKRPLSEPKKGTGWLLLPASCLVILTIVLGLGAEWIYPYVNQAGETLLNPDQYIQAVLKE</sequence>
<evidence type="ECO:0000256" key="7">
    <source>
        <dbReference type="ARBA" id="ARBA00023136"/>
    </source>
</evidence>
<keyword evidence="4" id="KW-1003">Cell membrane</keyword>
<evidence type="ECO:0000256" key="6">
    <source>
        <dbReference type="ARBA" id="ARBA00022989"/>
    </source>
</evidence>
<feature type="transmembrane region" description="Helical" evidence="9">
    <location>
        <begin position="446"/>
        <end position="469"/>
    </location>
</feature>
<name>A0A2W1LB75_9BACL</name>
<reference evidence="11 12" key="1">
    <citation type="submission" date="2018-06" db="EMBL/GenBank/DDBJ databases">
        <title>Paenibacillus imtechensis sp. nov.</title>
        <authorList>
            <person name="Pinnaka A.K."/>
            <person name="Singh H."/>
            <person name="Kaur M."/>
        </authorList>
    </citation>
    <scope>NUCLEOTIDE SEQUENCE [LARGE SCALE GENOMIC DNA]</scope>
    <source>
        <strain evidence="11 12">SMB1</strain>
    </source>
</reference>
<evidence type="ECO:0000256" key="1">
    <source>
        <dbReference type="ARBA" id="ARBA00004651"/>
    </source>
</evidence>
<keyword evidence="3" id="KW-0813">Transport</keyword>
<dbReference type="EMBL" id="QKRB01000042">
    <property type="protein sequence ID" value="PZD96153.1"/>
    <property type="molecule type" value="Genomic_DNA"/>
</dbReference>
<dbReference type="Proteomes" id="UP000249522">
    <property type="component" value="Unassembled WGS sequence"/>
</dbReference>
<feature type="transmembrane region" description="Helical" evidence="9">
    <location>
        <begin position="333"/>
        <end position="355"/>
    </location>
</feature>